<keyword evidence="1" id="KW-0460">Magnesium</keyword>
<dbReference type="AlphaFoldDB" id="A0A7G3ZIN1"/>
<keyword evidence="1" id="KW-0464">Manganese</keyword>
<keyword evidence="1" id="KW-0479">Metal-binding</keyword>
<dbReference type="KEGG" id="tgb:HG536_0E02780"/>
<dbReference type="SMART" id="SM00332">
    <property type="entry name" value="PP2Cc"/>
    <property type="match status" value="1"/>
</dbReference>
<comment type="similarity">
    <text evidence="1">Belongs to the PP2C family.</text>
</comment>
<dbReference type="InterPro" id="IPR036457">
    <property type="entry name" value="PPM-type-like_dom_sf"/>
</dbReference>
<keyword evidence="2" id="KW-0472">Membrane</keyword>
<dbReference type="PROSITE" id="PS51746">
    <property type="entry name" value="PPM_2"/>
    <property type="match status" value="1"/>
</dbReference>
<dbReference type="SUPFAM" id="SSF81606">
    <property type="entry name" value="PP2C-like"/>
    <property type="match status" value="1"/>
</dbReference>
<keyword evidence="1" id="KW-0904">Protein phosphatase</keyword>
<dbReference type="FunFam" id="3.60.40.10:FF:000093">
    <property type="entry name" value="Type 2C protein Phosphatase"/>
    <property type="match status" value="1"/>
</dbReference>
<feature type="domain" description="PPM-type phosphatase" evidence="3">
    <location>
        <begin position="100"/>
        <end position="367"/>
    </location>
</feature>
<evidence type="ECO:0000313" key="5">
    <source>
        <dbReference type="Proteomes" id="UP000515788"/>
    </source>
</evidence>
<accession>A0A7G3ZIN1</accession>
<dbReference type="Gene3D" id="3.60.40.10">
    <property type="entry name" value="PPM-type phosphatase domain"/>
    <property type="match status" value="1"/>
</dbReference>
<reference evidence="4 5" key="1">
    <citation type="submission" date="2020-06" db="EMBL/GenBank/DDBJ databases">
        <title>The yeast mating-type switching endonuclease HO is a domesticated member of an unorthodox homing genetic element family.</title>
        <authorList>
            <person name="Coughlan A.Y."/>
            <person name="Lombardi L."/>
            <person name="Braun-Galleani S."/>
            <person name="Martos A.R."/>
            <person name="Galeote V."/>
            <person name="Bigey F."/>
            <person name="Dequin S."/>
            <person name="Byrne K.P."/>
            <person name="Wolfe K.H."/>
        </authorList>
    </citation>
    <scope>NUCLEOTIDE SEQUENCE [LARGE SCALE GENOMIC DNA]</scope>
    <source>
        <strain evidence="4 5">CBS764</strain>
    </source>
</reference>
<dbReference type="Proteomes" id="UP000515788">
    <property type="component" value="Chromosome 5"/>
</dbReference>
<keyword evidence="1" id="KW-0378">Hydrolase</keyword>
<organism evidence="4 5">
    <name type="scientific">Torulaspora globosa</name>
    <dbReference type="NCBI Taxonomy" id="48254"/>
    <lineage>
        <taxon>Eukaryota</taxon>
        <taxon>Fungi</taxon>
        <taxon>Dikarya</taxon>
        <taxon>Ascomycota</taxon>
        <taxon>Saccharomycotina</taxon>
        <taxon>Saccharomycetes</taxon>
        <taxon>Saccharomycetales</taxon>
        <taxon>Saccharomycetaceae</taxon>
        <taxon>Torulaspora</taxon>
    </lineage>
</organism>
<dbReference type="InterPro" id="IPR001932">
    <property type="entry name" value="PPM-type_phosphatase-like_dom"/>
</dbReference>
<proteinExistence type="inferred from homology"/>
<dbReference type="InterPro" id="IPR039123">
    <property type="entry name" value="PPTC7"/>
</dbReference>
<evidence type="ECO:0000256" key="1">
    <source>
        <dbReference type="RuleBase" id="RU366020"/>
    </source>
</evidence>
<keyword evidence="2" id="KW-1133">Transmembrane helix</keyword>
<protein>
    <recommendedName>
        <fullName evidence="1">Protein phosphatase</fullName>
        <ecNumber evidence="1">3.1.3.16</ecNumber>
    </recommendedName>
</protein>
<sequence>MFVSAGLRGGAGRGASAAIWHSMFLFVVVPVVLMAVVGYVLIPTGAIDAGGVSNQFFRVSKRCFFSGNGGRYYNGDAASGGSPTNFSYKMAVAYQPKDREDGVYRRLKTAVESPTGEDNYFMAVNAPGDAYAGVADGVGGWAEHGYDSSAISRELCLAMNEFSSVAGSQKDGGVSPKQLIEMGYRRIRDEQTVKVGGTTAIAAHFKPNGSMEVANLGDSWCGVFRNAKLVFKTEFQTVGFNAPYQLAIIPEEMLKEARRKGGSFIQNSPSDADEYNFQLAKGDVVVLATDGVTDNISYEDIQLFLRDNEQKISSDLLAVSQDFVSKVAKLSKDPNYPSVFAQEISKLTGKDYRGGKEDDITVVMVRVE</sequence>
<dbReference type="EC" id="3.1.3.16" evidence="1"/>
<dbReference type="Pfam" id="PF07228">
    <property type="entry name" value="SpoIIE"/>
    <property type="match status" value="1"/>
</dbReference>
<dbReference type="SMART" id="SM00331">
    <property type="entry name" value="PP2C_SIG"/>
    <property type="match status" value="1"/>
</dbReference>
<comment type="catalytic activity">
    <reaction evidence="1">
        <text>O-phospho-L-threonyl-[protein] + H2O = L-threonyl-[protein] + phosphate</text>
        <dbReference type="Rhea" id="RHEA:47004"/>
        <dbReference type="Rhea" id="RHEA-COMP:11060"/>
        <dbReference type="Rhea" id="RHEA-COMP:11605"/>
        <dbReference type="ChEBI" id="CHEBI:15377"/>
        <dbReference type="ChEBI" id="CHEBI:30013"/>
        <dbReference type="ChEBI" id="CHEBI:43474"/>
        <dbReference type="ChEBI" id="CHEBI:61977"/>
        <dbReference type="EC" id="3.1.3.16"/>
    </reaction>
</comment>
<evidence type="ECO:0000259" key="3">
    <source>
        <dbReference type="PROSITE" id="PS51746"/>
    </source>
</evidence>
<feature type="transmembrane region" description="Helical" evidence="2">
    <location>
        <begin position="20"/>
        <end position="42"/>
    </location>
</feature>
<name>A0A7G3ZIN1_9SACH</name>
<dbReference type="GO" id="GO:0004722">
    <property type="term" value="F:protein serine/threonine phosphatase activity"/>
    <property type="evidence" value="ECO:0007669"/>
    <property type="project" value="UniProtKB-EC"/>
</dbReference>
<keyword evidence="5" id="KW-1185">Reference proteome</keyword>
<evidence type="ECO:0000313" key="4">
    <source>
        <dbReference type="EMBL" id="QLL33367.1"/>
    </source>
</evidence>
<comment type="cofactor">
    <cofactor evidence="1">
        <name>Mg(2+)</name>
        <dbReference type="ChEBI" id="CHEBI:18420"/>
    </cofactor>
</comment>
<dbReference type="PANTHER" id="PTHR12320:SF1">
    <property type="entry name" value="PROTEIN PHOSPHATASE PTC7 HOMOLOG"/>
    <property type="match status" value="1"/>
</dbReference>
<comment type="catalytic activity">
    <reaction evidence="1">
        <text>O-phospho-L-seryl-[protein] + H2O = L-seryl-[protein] + phosphate</text>
        <dbReference type="Rhea" id="RHEA:20629"/>
        <dbReference type="Rhea" id="RHEA-COMP:9863"/>
        <dbReference type="Rhea" id="RHEA-COMP:11604"/>
        <dbReference type="ChEBI" id="CHEBI:15377"/>
        <dbReference type="ChEBI" id="CHEBI:29999"/>
        <dbReference type="ChEBI" id="CHEBI:43474"/>
        <dbReference type="ChEBI" id="CHEBI:83421"/>
        <dbReference type="EC" id="3.1.3.16"/>
    </reaction>
</comment>
<gene>
    <name evidence="4" type="ORF">HG536_0E02780</name>
</gene>
<dbReference type="OrthoDB" id="60843at2759"/>
<dbReference type="CDD" id="cd00143">
    <property type="entry name" value="PP2Cc"/>
    <property type="match status" value="1"/>
</dbReference>
<keyword evidence="2" id="KW-0812">Transmembrane</keyword>
<dbReference type="PANTHER" id="PTHR12320">
    <property type="entry name" value="PROTEIN PHOSPHATASE 2C"/>
    <property type="match status" value="1"/>
</dbReference>
<dbReference type="EMBL" id="CP059250">
    <property type="protein sequence ID" value="QLL33367.1"/>
    <property type="molecule type" value="Genomic_DNA"/>
</dbReference>
<evidence type="ECO:0000256" key="2">
    <source>
        <dbReference type="SAM" id="Phobius"/>
    </source>
</evidence>
<dbReference type="GeneID" id="59326563"/>
<dbReference type="GO" id="GO:0046872">
    <property type="term" value="F:metal ion binding"/>
    <property type="evidence" value="ECO:0007669"/>
    <property type="project" value="UniProtKB-UniRule"/>
</dbReference>
<comment type="cofactor">
    <cofactor evidence="1">
        <name>Mn(2+)</name>
        <dbReference type="ChEBI" id="CHEBI:29035"/>
    </cofactor>
</comment>
<dbReference type="RefSeq" id="XP_037140041.1">
    <property type="nucleotide sequence ID" value="XM_037284145.1"/>
</dbReference>